<dbReference type="Pfam" id="PF00106">
    <property type="entry name" value="adh_short"/>
    <property type="match status" value="1"/>
</dbReference>
<keyword evidence="6" id="KW-1185">Reference proteome</keyword>
<dbReference type="PRINTS" id="PR00081">
    <property type="entry name" value="GDHRDH"/>
</dbReference>
<dbReference type="GO" id="GO:0016491">
    <property type="term" value="F:oxidoreductase activity"/>
    <property type="evidence" value="ECO:0007669"/>
    <property type="project" value="UniProtKB-KW"/>
</dbReference>
<dbReference type="InterPro" id="IPR002347">
    <property type="entry name" value="SDR_fam"/>
</dbReference>
<comment type="caution">
    <text evidence="5">The sequence shown here is derived from an EMBL/GenBank/DDBJ whole genome shotgun (WGS) entry which is preliminary data.</text>
</comment>
<evidence type="ECO:0000259" key="4">
    <source>
        <dbReference type="SMART" id="SM00822"/>
    </source>
</evidence>
<dbReference type="Proteomes" id="UP000281708">
    <property type="component" value="Unassembled WGS sequence"/>
</dbReference>
<dbReference type="EMBL" id="RDBE01000001">
    <property type="protein sequence ID" value="RLV50856.1"/>
    <property type="molecule type" value="Genomic_DNA"/>
</dbReference>
<evidence type="ECO:0000256" key="3">
    <source>
        <dbReference type="RuleBase" id="RU000363"/>
    </source>
</evidence>
<sequence length="249" mass="26524">MSTALVTGPTAGIGHAFAHALAARGHDVVLVARDEERLEQVAAELRDQHGVGTEVLVADLTDREQLATVEARLAAGVDVLVNNAGFGLKGRFLEHGLEREQAQLDVLVVAVMRLLHAALGPMVERGSGQVVNVSSVAGFFPRGSYSAAKAYVTKLSEWAHAEYAPAGVQVMAMCPGFVRTEFHQRMDVSQSSAPRLLWLEAGDVVAEALHDLHAGKAVCIPSLRYKAIVAGSRLVPGVVKQRAQVLGRK</sequence>
<keyword evidence="2" id="KW-0560">Oxidoreductase</keyword>
<proteinExistence type="inferred from homology"/>
<name>A0A3L8P608_9ACTN</name>
<evidence type="ECO:0000313" key="5">
    <source>
        <dbReference type="EMBL" id="RLV50856.1"/>
    </source>
</evidence>
<dbReference type="PRINTS" id="PR00080">
    <property type="entry name" value="SDRFAMILY"/>
</dbReference>
<dbReference type="InterPro" id="IPR057326">
    <property type="entry name" value="KR_dom"/>
</dbReference>
<evidence type="ECO:0000313" key="6">
    <source>
        <dbReference type="Proteomes" id="UP000281708"/>
    </source>
</evidence>
<dbReference type="InterPro" id="IPR051019">
    <property type="entry name" value="VLCFA-Steroid_DH"/>
</dbReference>
<gene>
    <name evidence="5" type="ORF">D9V37_02590</name>
</gene>
<dbReference type="SMART" id="SM00822">
    <property type="entry name" value="PKS_KR"/>
    <property type="match status" value="1"/>
</dbReference>
<dbReference type="RefSeq" id="WP_121804537.1">
    <property type="nucleotide sequence ID" value="NZ_RDBE01000001.1"/>
</dbReference>
<dbReference type="SUPFAM" id="SSF51735">
    <property type="entry name" value="NAD(P)-binding Rossmann-fold domains"/>
    <property type="match status" value="1"/>
</dbReference>
<accession>A0A3L8P608</accession>
<dbReference type="InterPro" id="IPR036291">
    <property type="entry name" value="NAD(P)-bd_dom_sf"/>
</dbReference>
<dbReference type="AlphaFoldDB" id="A0A3L8P608"/>
<dbReference type="PANTHER" id="PTHR43899:SF13">
    <property type="entry name" value="RH59310P"/>
    <property type="match status" value="1"/>
</dbReference>
<dbReference type="OrthoDB" id="9810734at2"/>
<evidence type="ECO:0000256" key="2">
    <source>
        <dbReference type="ARBA" id="ARBA00023002"/>
    </source>
</evidence>
<feature type="domain" description="Ketoreductase" evidence="4">
    <location>
        <begin position="2"/>
        <end position="181"/>
    </location>
</feature>
<dbReference type="PANTHER" id="PTHR43899">
    <property type="entry name" value="RH59310P"/>
    <property type="match status" value="1"/>
</dbReference>
<protein>
    <submittedName>
        <fullName evidence="5">SDR family oxidoreductase</fullName>
    </submittedName>
</protein>
<reference evidence="5 6" key="1">
    <citation type="submission" date="2018-10" db="EMBL/GenBank/DDBJ databases">
        <title>Marmoricola sp. 4Q3S-7 whole genome shotgun sequence.</title>
        <authorList>
            <person name="Li F."/>
        </authorList>
    </citation>
    <scope>NUCLEOTIDE SEQUENCE [LARGE SCALE GENOMIC DNA]</scope>
    <source>
        <strain evidence="5 6">4Q3S-7</strain>
    </source>
</reference>
<dbReference type="Gene3D" id="3.40.50.720">
    <property type="entry name" value="NAD(P)-binding Rossmann-like Domain"/>
    <property type="match status" value="1"/>
</dbReference>
<dbReference type="PIRSF" id="PIRSF000126">
    <property type="entry name" value="11-beta-HSD1"/>
    <property type="match status" value="1"/>
</dbReference>
<evidence type="ECO:0000256" key="1">
    <source>
        <dbReference type="ARBA" id="ARBA00006484"/>
    </source>
</evidence>
<organism evidence="5 6">
    <name type="scientific">Nocardioides mangrovicus</name>
    <dbReference type="NCBI Taxonomy" id="2478913"/>
    <lineage>
        <taxon>Bacteria</taxon>
        <taxon>Bacillati</taxon>
        <taxon>Actinomycetota</taxon>
        <taxon>Actinomycetes</taxon>
        <taxon>Propionibacteriales</taxon>
        <taxon>Nocardioidaceae</taxon>
        <taxon>Nocardioides</taxon>
    </lineage>
</organism>
<comment type="similarity">
    <text evidence="1 3">Belongs to the short-chain dehydrogenases/reductases (SDR) family.</text>
</comment>